<dbReference type="SMR" id="A0A7M7HAR7"/>
<reference evidence="1" key="1">
    <citation type="submission" date="2021-01" db="UniProtKB">
        <authorList>
            <consortium name="EnsemblMetazoa"/>
        </authorList>
    </citation>
    <scope>IDENTIFICATION</scope>
</reference>
<evidence type="ECO:0000313" key="1">
    <source>
        <dbReference type="EnsemblMetazoa" id="XP_008207210"/>
    </source>
</evidence>
<dbReference type="InParanoid" id="A0A7M7HAR7"/>
<organism evidence="1 2">
    <name type="scientific">Nasonia vitripennis</name>
    <name type="common">Parasitic wasp</name>
    <dbReference type="NCBI Taxonomy" id="7425"/>
    <lineage>
        <taxon>Eukaryota</taxon>
        <taxon>Metazoa</taxon>
        <taxon>Ecdysozoa</taxon>
        <taxon>Arthropoda</taxon>
        <taxon>Hexapoda</taxon>
        <taxon>Insecta</taxon>
        <taxon>Pterygota</taxon>
        <taxon>Neoptera</taxon>
        <taxon>Endopterygota</taxon>
        <taxon>Hymenoptera</taxon>
        <taxon>Apocrita</taxon>
        <taxon>Proctotrupomorpha</taxon>
        <taxon>Chalcidoidea</taxon>
        <taxon>Pteromalidae</taxon>
        <taxon>Pteromalinae</taxon>
        <taxon>Nasonia</taxon>
    </lineage>
</organism>
<sequence length="202" mass="24119">MKNEYGETALYGLIEHQSFYETDKNTTKKLKILLSLGADMFATNNDGVTIFDSIERRTTEDPNIRLILRTLALRKIAGLQPSIELKYERLMEQEDPNLWEYFQKCIEEINRMKSTNVFKSCSVFEILTKCQCELELHMRYNEFRRRFRLVNLSIFHVYVDDINEAFERAERYYNCVLDQENLINEALYNFFPEMFVRKGLVT</sequence>
<protein>
    <submittedName>
        <fullName evidence="1">Uncharacterized protein</fullName>
    </submittedName>
</protein>
<proteinExistence type="predicted"/>
<keyword evidence="2" id="KW-1185">Reference proteome</keyword>
<name>A0A7M7HAR7_NASVI</name>
<accession>A0A7M7HAR7</accession>
<dbReference type="Proteomes" id="UP000002358">
    <property type="component" value="Chromosome 5"/>
</dbReference>
<evidence type="ECO:0000313" key="2">
    <source>
        <dbReference type="Proteomes" id="UP000002358"/>
    </source>
</evidence>
<dbReference type="GeneID" id="103316240"/>
<dbReference type="AlphaFoldDB" id="A0A7M7HAR7"/>
<dbReference type="KEGG" id="nvi:103316240"/>
<dbReference type="EnsemblMetazoa" id="XM_008208988">
    <property type="protein sequence ID" value="XP_008207210"/>
    <property type="gene ID" value="LOC103316240"/>
</dbReference>
<dbReference type="RefSeq" id="XP_008207210.1">
    <property type="nucleotide sequence ID" value="XM_008208988.3"/>
</dbReference>